<evidence type="ECO:0000259" key="7">
    <source>
        <dbReference type="SMART" id="SM01144"/>
    </source>
</evidence>
<keyword evidence="4" id="KW-0819">tRNA processing</keyword>
<organism evidence="8 9">
    <name type="scientific">Hibiscus sabdariffa</name>
    <name type="common">roselle</name>
    <dbReference type="NCBI Taxonomy" id="183260"/>
    <lineage>
        <taxon>Eukaryota</taxon>
        <taxon>Viridiplantae</taxon>
        <taxon>Streptophyta</taxon>
        <taxon>Embryophyta</taxon>
        <taxon>Tracheophyta</taxon>
        <taxon>Spermatophyta</taxon>
        <taxon>Magnoliopsida</taxon>
        <taxon>eudicotyledons</taxon>
        <taxon>Gunneridae</taxon>
        <taxon>Pentapetalae</taxon>
        <taxon>rosids</taxon>
        <taxon>malvids</taxon>
        <taxon>Malvales</taxon>
        <taxon>Malvaceae</taxon>
        <taxon>Malvoideae</taxon>
        <taxon>Hibiscus</taxon>
    </lineage>
</organism>
<dbReference type="EMBL" id="JBBPBN010000015">
    <property type="protein sequence ID" value="KAK9024673.1"/>
    <property type="molecule type" value="Genomic_DNA"/>
</dbReference>
<dbReference type="InterPro" id="IPR039262">
    <property type="entry name" value="DTWD2/TAPT"/>
</dbReference>
<protein>
    <recommendedName>
        <fullName evidence="1">tRNA-uridine aminocarboxypropyltransferase</fullName>
        <ecNumber evidence="1">2.5.1.25</ecNumber>
    </recommendedName>
</protein>
<gene>
    <name evidence="8" type="ORF">V6N11_004831</name>
</gene>
<evidence type="ECO:0000256" key="2">
    <source>
        <dbReference type="ARBA" id="ARBA00022679"/>
    </source>
</evidence>
<accession>A0ABR2SHK1</accession>
<evidence type="ECO:0000256" key="1">
    <source>
        <dbReference type="ARBA" id="ARBA00012386"/>
    </source>
</evidence>
<dbReference type="InterPro" id="IPR005636">
    <property type="entry name" value="DTW"/>
</dbReference>
<evidence type="ECO:0000256" key="5">
    <source>
        <dbReference type="ARBA" id="ARBA00034489"/>
    </source>
</evidence>
<dbReference type="Proteomes" id="UP001396334">
    <property type="component" value="Unassembled WGS sequence"/>
</dbReference>
<evidence type="ECO:0000256" key="4">
    <source>
        <dbReference type="ARBA" id="ARBA00022694"/>
    </source>
</evidence>
<dbReference type="SMART" id="SM01144">
    <property type="entry name" value="DTW"/>
    <property type="match status" value="1"/>
</dbReference>
<dbReference type="EC" id="2.5.1.25" evidence="1"/>
<feature type="domain" description="DTW" evidence="7">
    <location>
        <begin position="48"/>
        <end position="464"/>
    </location>
</feature>
<evidence type="ECO:0000313" key="9">
    <source>
        <dbReference type="Proteomes" id="UP001396334"/>
    </source>
</evidence>
<name>A0ABR2SHK1_9ROSI</name>
<dbReference type="PANTHER" id="PTHR21392:SF0">
    <property type="entry name" value="TRNA-URIDINE AMINOCARBOXYPROPYLTRANSFERASE 2"/>
    <property type="match status" value="1"/>
</dbReference>
<reference evidence="8 9" key="1">
    <citation type="journal article" date="2024" name="G3 (Bethesda)">
        <title>Genome assembly of Hibiscus sabdariffa L. provides insights into metabolisms of medicinal natural products.</title>
        <authorList>
            <person name="Kim T."/>
        </authorList>
    </citation>
    <scope>NUCLEOTIDE SEQUENCE [LARGE SCALE GENOMIC DNA]</scope>
    <source>
        <strain evidence="8">TK-2024</strain>
        <tissue evidence="8">Old leaves</tissue>
    </source>
</reference>
<comment type="catalytic activity">
    <reaction evidence="6">
        <text>a uridine in tRNA + S-adenosyl-L-methionine = a 3-[(3S)-3-amino-3-carboxypropyl]uridine in tRNA + S-methyl-5'-thioadenosine + H(+)</text>
        <dbReference type="Rhea" id="RHEA:62432"/>
        <dbReference type="Rhea" id="RHEA-COMP:13339"/>
        <dbReference type="Rhea" id="RHEA-COMP:16092"/>
        <dbReference type="ChEBI" id="CHEBI:15378"/>
        <dbReference type="ChEBI" id="CHEBI:17509"/>
        <dbReference type="ChEBI" id="CHEBI:59789"/>
        <dbReference type="ChEBI" id="CHEBI:65315"/>
        <dbReference type="ChEBI" id="CHEBI:82930"/>
        <dbReference type="EC" id="2.5.1.25"/>
    </reaction>
</comment>
<dbReference type="PANTHER" id="PTHR21392">
    <property type="entry name" value="TRNA-URIDINE AMINOCARBOXYPROPYLTRANSFERASE 2"/>
    <property type="match status" value="1"/>
</dbReference>
<evidence type="ECO:0000256" key="6">
    <source>
        <dbReference type="ARBA" id="ARBA00048718"/>
    </source>
</evidence>
<proteinExistence type="inferred from homology"/>
<dbReference type="Pfam" id="PF03942">
    <property type="entry name" value="DTW"/>
    <property type="match status" value="2"/>
</dbReference>
<comment type="similarity">
    <text evidence="5">Belongs to the TDD superfamily. DTWD2 family.</text>
</comment>
<keyword evidence="9" id="KW-1185">Reference proteome</keyword>
<evidence type="ECO:0000313" key="8">
    <source>
        <dbReference type="EMBL" id="KAK9024673.1"/>
    </source>
</evidence>
<comment type="caution">
    <text evidence="8">The sequence shown here is derived from an EMBL/GenBank/DDBJ whole genome shotgun (WGS) entry which is preliminary data.</text>
</comment>
<evidence type="ECO:0000256" key="3">
    <source>
        <dbReference type="ARBA" id="ARBA00022691"/>
    </source>
</evidence>
<keyword evidence="2" id="KW-0808">Transferase</keyword>
<sequence length="578" mass="64930">MLIQFRSRIGSPTNTNPFNPFSRLLQTLIPKYSKTLKMSTPQSDAKPKRLVCPSCSKPARVCLCNRIRTRNLDNSVSVTILQHSSEKNHPLNSTRIAKLGLKNLNVVTVSEVDFEARFEIRLLEPGNESGLGMVGMESSGFVQVLGKEETQKSGFESFDLEVEGNGMCPDEKNRHLIEKNGAFTQFSFENDVSRNQNGVKYLESVNFLKDFDVSSGDRLLSELTCKEYDGTEGSVAMENPCEKLDKGSNLGATNETVKDDRTGFDRNITVSRDSEGPAISATMVKYGNVSDLSHIWKVDVHGKKLKFEHILESTGAKEALAGGFIVKKLERRKSEVEVEEIEEFEVKVPRGSVLLFPSQDAVGVDELESMHFAVKNLIVLDGTWSKAGRVYNENPWLKLLPHLRLDLDKMSLYSEIRHQPKSGYLSTIESIVYTLKGLGDNVDGLDNLLDVFESMVGDQRRLKDESLLYLKARNGAYVNVVARVREAFETLDCTHVGTSECKRIGVKLRVILLFLIVFGIYKIFRNVDVRQSNTNFRVCFFNPIPNLFKDEQIILWRGKSDKELNSNISDANQKSSGT</sequence>
<keyword evidence="3" id="KW-0949">S-adenosyl-L-methionine</keyword>